<proteinExistence type="predicted"/>
<dbReference type="EMBL" id="CP054038">
    <property type="protein sequence ID" value="QKJ19315.1"/>
    <property type="molecule type" value="Genomic_DNA"/>
</dbReference>
<evidence type="ECO:0000313" key="2">
    <source>
        <dbReference type="Proteomes" id="UP000502498"/>
    </source>
</evidence>
<name>A0A7D4PM63_9MICO</name>
<sequence length="165" mass="17911">MTASRGVRMELTRLEAAHLAGLVGQFADLLDDGADGTDDPAVARLVPDGYSDDDAASEEFRALTERDLLTRRREDAAVVLDSLADAAQIPDDPADPVLLESVEVRLEPADVDAWLRTLAAVRLVLATRLGISSADDHDEGDPRFGIYDWLGYRLHGLVTAIESDR</sequence>
<accession>A0A7D4PM63</accession>
<dbReference type="RefSeq" id="WP_172989756.1">
    <property type="nucleotide sequence ID" value="NZ_CP054038.1"/>
</dbReference>
<evidence type="ECO:0000313" key="1">
    <source>
        <dbReference type="EMBL" id="QKJ19315.1"/>
    </source>
</evidence>
<dbReference type="InterPro" id="IPR018561">
    <property type="entry name" value="AosR"/>
</dbReference>
<gene>
    <name evidence="1" type="ORF">HQM25_07990</name>
</gene>
<dbReference type="Pfam" id="PF09438">
    <property type="entry name" value="DUF2017"/>
    <property type="match status" value="1"/>
</dbReference>
<dbReference type="AlphaFoldDB" id="A0A7D4PM63"/>
<organism evidence="1 2">
    <name type="scientific">Microbacterium hominis</name>
    <dbReference type="NCBI Taxonomy" id="162426"/>
    <lineage>
        <taxon>Bacteria</taxon>
        <taxon>Bacillati</taxon>
        <taxon>Actinomycetota</taxon>
        <taxon>Actinomycetes</taxon>
        <taxon>Micrococcales</taxon>
        <taxon>Microbacteriaceae</taxon>
        <taxon>Microbacterium</taxon>
    </lineage>
</organism>
<protein>
    <submittedName>
        <fullName evidence="1">DUF2017 family protein</fullName>
    </submittedName>
</protein>
<reference evidence="1 2" key="1">
    <citation type="submission" date="2020-05" db="EMBL/GenBank/DDBJ databases">
        <title>Strain PA2F3 complete genome.</title>
        <authorList>
            <person name="Kim Y.-S."/>
            <person name="Kim S.-J."/>
            <person name="Jung H.-k."/>
            <person name="Kim S.-E."/>
            <person name="Kim K.-H."/>
        </authorList>
    </citation>
    <scope>NUCLEOTIDE SEQUENCE [LARGE SCALE GENOMIC DNA]</scope>
    <source>
        <strain evidence="1 2">PA2F3</strain>
    </source>
</reference>
<dbReference type="Proteomes" id="UP000502498">
    <property type="component" value="Chromosome"/>
</dbReference>